<sequence>MLRPRHPFFSLLAPLAVQTAQITSLHPPPEFLPQRVKTHAQYWADYHLPIPTLGIPLAQSIDTDRWRIPSVTVTVVFGSCSLRNIVLAPSTSKKGCGNKIYPYDVKPPPIAYPLSFPFPPPSHSSNKHTTTTPSQPFFPIHSPNFPGTPSPNPTTTHGSPPQLATNRTSPSLGSAHHV</sequence>
<evidence type="ECO:0000313" key="4">
    <source>
        <dbReference type="Proteomes" id="UP001175000"/>
    </source>
</evidence>
<comment type="caution">
    <text evidence="3">The sequence shown here is derived from an EMBL/GenBank/DDBJ whole genome shotgun (WGS) entry which is preliminary data.</text>
</comment>
<evidence type="ECO:0000313" key="3">
    <source>
        <dbReference type="EMBL" id="KAK0613325.1"/>
    </source>
</evidence>
<feature type="region of interest" description="Disordered" evidence="1">
    <location>
        <begin position="116"/>
        <end position="178"/>
    </location>
</feature>
<keyword evidence="2" id="KW-0732">Signal</keyword>
<organism evidence="3 4">
    <name type="scientific">Immersiella caudata</name>
    <dbReference type="NCBI Taxonomy" id="314043"/>
    <lineage>
        <taxon>Eukaryota</taxon>
        <taxon>Fungi</taxon>
        <taxon>Dikarya</taxon>
        <taxon>Ascomycota</taxon>
        <taxon>Pezizomycotina</taxon>
        <taxon>Sordariomycetes</taxon>
        <taxon>Sordariomycetidae</taxon>
        <taxon>Sordariales</taxon>
        <taxon>Lasiosphaeriaceae</taxon>
        <taxon>Immersiella</taxon>
    </lineage>
</organism>
<evidence type="ECO:0000256" key="1">
    <source>
        <dbReference type="SAM" id="MobiDB-lite"/>
    </source>
</evidence>
<dbReference type="EMBL" id="JAULSU010000006">
    <property type="protein sequence ID" value="KAK0613325.1"/>
    <property type="molecule type" value="Genomic_DNA"/>
</dbReference>
<protein>
    <submittedName>
        <fullName evidence="3">Uncharacterized protein</fullName>
    </submittedName>
</protein>
<gene>
    <name evidence="3" type="ORF">B0T14DRAFT_498847</name>
</gene>
<reference evidence="3" key="1">
    <citation type="submission" date="2023-06" db="EMBL/GenBank/DDBJ databases">
        <title>Genome-scale phylogeny and comparative genomics of the fungal order Sordariales.</title>
        <authorList>
            <consortium name="Lawrence Berkeley National Laboratory"/>
            <person name="Hensen N."/>
            <person name="Bonometti L."/>
            <person name="Westerberg I."/>
            <person name="Brannstrom I.O."/>
            <person name="Guillou S."/>
            <person name="Cros-Aarteil S."/>
            <person name="Calhoun S."/>
            <person name="Haridas S."/>
            <person name="Kuo A."/>
            <person name="Mondo S."/>
            <person name="Pangilinan J."/>
            <person name="Riley R."/>
            <person name="Labutti K."/>
            <person name="Andreopoulos B."/>
            <person name="Lipzen A."/>
            <person name="Chen C."/>
            <person name="Yanf M."/>
            <person name="Daum C."/>
            <person name="Ng V."/>
            <person name="Clum A."/>
            <person name="Steindorff A."/>
            <person name="Ohm R."/>
            <person name="Martin F."/>
            <person name="Silar P."/>
            <person name="Natvig D."/>
            <person name="Lalanne C."/>
            <person name="Gautier V."/>
            <person name="Ament-Velasquez S.L."/>
            <person name="Kruys A."/>
            <person name="Hutchinson M.I."/>
            <person name="Powell A.J."/>
            <person name="Barry K."/>
            <person name="Miller A.N."/>
            <person name="Grigoriev I.V."/>
            <person name="Debuchy R."/>
            <person name="Gladieux P."/>
            <person name="Thoren M.H."/>
            <person name="Johannesson H."/>
        </authorList>
    </citation>
    <scope>NUCLEOTIDE SEQUENCE</scope>
    <source>
        <strain evidence="3">CBS 606.72</strain>
    </source>
</reference>
<proteinExistence type="predicted"/>
<name>A0AA40BTR3_9PEZI</name>
<keyword evidence="4" id="KW-1185">Reference proteome</keyword>
<feature type="signal peptide" evidence="2">
    <location>
        <begin position="1"/>
        <end position="19"/>
    </location>
</feature>
<dbReference type="Proteomes" id="UP001175000">
    <property type="component" value="Unassembled WGS sequence"/>
</dbReference>
<accession>A0AA40BTR3</accession>
<feature type="chain" id="PRO_5041209841" evidence="2">
    <location>
        <begin position="20"/>
        <end position="178"/>
    </location>
</feature>
<feature type="compositionally biased region" description="Polar residues" evidence="1">
    <location>
        <begin position="153"/>
        <end position="172"/>
    </location>
</feature>
<dbReference type="AlphaFoldDB" id="A0AA40BTR3"/>
<evidence type="ECO:0000256" key="2">
    <source>
        <dbReference type="SAM" id="SignalP"/>
    </source>
</evidence>